<dbReference type="GO" id="GO:0006897">
    <property type="term" value="P:endocytosis"/>
    <property type="evidence" value="ECO:0007669"/>
    <property type="project" value="TreeGrafter"/>
</dbReference>
<feature type="compositionally biased region" description="Acidic residues" evidence="3">
    <location>
        <begin position="322"/>
        <end position="332"/>
    </location>
</feature>
<dbReference type="OrthoDB" id="207120at2759"/>
<dbReference type="PROSITE" id="PS50002">
    <property type="entry name" value="SH3"/>
    <property type="match status" value="1"/>
</dbReference>
<proteinExistence type="predicted"/>
<evidence type="ECO:0000259" key="4">
    <source>
        <dbReference type="PROSITE" id="PS50002"/>
    </source>
</evidence>
<reference evidence="5" key="1">
    <citation type="submission" date="2020-11" db="EMBL/GenBank/DDBJ databases">
        <title>Kefir isolates.</title>
        <authorList>
            <person name="Marcisauskas S."/>
            <person name="Kim Y."/>
            <person name="Blasche S."/>
        </authorList>
    </citation>
    <scope>NUCLEOTIDE SEQUENCE</scope>
    <source>
        <strain evidence="5">Olga-1</strain>
    </source>
</reference>
<evidence type="ECO:0000313" key="5">
    <source>
        <dbReference type="EMBL" id="KAG0687368.1"/>
    </source>
</evidence>
<accession>A0A9P6WKF2</accession>
<feature type="compositionally biased region" description="Low complexity" evidence="3">
    <location>
        <begin position="556"/>
        <end position="571"/>
    </location>
</feature>
<dbReference type="Proteomes" id="UP000697127">
    <property type="component" value="Unassembled WGS sequence"/>
</dbReference>
<dbReference type="PANTHER" id="PTHR45827">
    <property type="entry name" value="SORTING NEXIN"/>
    <property type="match status" value="1"/>
</dbReference>
<feature type="compositionally biased region" description="Acidic residues" evidence="3">
    <location>
        <begin position="345"/>
        <end position="377"/>
    </location>
</feature>
<dbReference type="InterPro" id="IPR036028">
    <property type="entry name" value="SH3-like_dom_sf"/>
</dbReference>
<feature type="compositionally biased region" description="Low complexity" evidence="3">
    <location>
        <begin position="667"/>
        <end position="680"/>
    </location>
</feature>
<feature type="region of interest" description="Disordered" evidence="3">
    <location>
        <begin position="737"/>
        <end position="762"/>
    </location>
</feature>
<feature type="compositionally biased region" description="Basic residues" evidence="3">
    <location>
        <begin position="414"/>
        <end position="424"/>
    </location>
</feature>
<name>A0A9P6WKF2_9ASCO</name>
<feature type="compositionally biased region" description="Pro residues" evidence="3">
    <location>
        <begin position="631"/>
        <end position="644"/>
    </location>
</feature>
<dbReference type="InterPro" id="IPR057402">
    <property type="entry name" value="AIM3_BBC1_C"/>
</dbReference>
<evidence type="ECO:0000256" key="1">
    <source>
        <dbReference type="ARBA" id="ARBA00022443"/>
    </source>
</evidence>
<feature type="compositionally biased region" description="Pro residues" evidence="3">
    <location>
        <begin position="653"/>
        <end position="666"/>
    </location>
</feature>
<dbReference type="GO" id="GO:0016197">
    <property type="term" value="P:endosomal transport"/>
    <property type="evidence" value="ECO:0007669"/>
    <property type="project" value="TreeGrafter"/>
</dbReference>
<dbReference type="GO" id="GO:0035091">
    <property type="term" value="F:phosphatidylinositol binding"/>
    <property type="evidence" value="ECO:0007669"/>
    <property type="project" value="TreeGrafter"/>
</dbReference>
<keyword evidence="6" id="KW-1185">Reference proteome</keyword>
<organism evidence="5 6">
    <name type="scientific">Pichia californica</name>
    <dbReference type="NCBI Taxonomy" id="460514"/>
    <lineage>
        <taxon>Eukaryota</taxon>
        <taxon>Fungi</taxon>
        <taxon>Dikarya</taxon>
        <taxon>Ascomycota</taxon>
        <taxon>Saccharomycotina</taxon>
        <taxon>Pichiomycetes</taxon>
        <taxon>Pichiales</taxon>
        <taxon>Pichiaceae</taxon>
        <taxon>Pichia</taxon>
    </lineage>
</organism>
<dbReference type="GO" id="GO:0097320">
    <property type="term" value="P:plasma membrane tubulation"/>
    <property type="evidence" value="ECO:0007669"/>
    <property type="project" value="TreeGrafter"/>
</dbReference>
<feature type="region of interest" description="Disordered" evidence="3">
    <location>
        <begin position="99"/>
        <end position="125"/>
    </location>
</feature>
<keyword evidence="1 2" id="KW-0728">SH3 domain</keyword>
<dbReference type="SUPFAM" id="SSF50044">
    <property type="entry name" value="SH3-domain"/>
    <property type="match status" value="1"/>
</dbReference>
<feature type="domain" description="SH3" evidence="4">
    <location>
        <begin position="2"/>
        <end position="69"/>
    </location>
</feature>
<feature type="compositionally biased region" description="Low complexity" evidence="3">
    <location>
        <begin position="400"/>
        <end position="413"/>
    </location>
</feature>
<feature type="region of interest" description="Disordered" evidence="3">
    <location>
        <begin position="246"/>
        <end position="310"/>
    </location>
</feature>
<dbReference type="InterPro" id="IPR001452">
    <property type="entry name" value="SH3_domain"/>
</dbReference>
<evidence type="ECO:0000256" key="3">
    <source>
        <dbReference type="SAM" id="MobiDB-lite"/>
    </source>
</evidence>
<sequence length="1017" mass="111070">MSVPYTAIARYPYQPDAANASDDLPLEANQILTVTEIVDDDWLFGCHTDESGNTLSGYFPKSFVEPYTESQTESQTLDPPINTNSFSIISNSELEQELESVTKSGLPVEKTADTEPDTSESKISSVNPKLEDIESNIIHEPENFKNKLQSFNVSSTPPMPIGKPIEENFVKKAFTVSDHRTSYIPPSLGTSKPIKKEEKKPDVISGDIVSESSQVEEVEAPRMTLKERMQLLQKQQEEEQQALEAALKRKEERKKAKQLQHNHTVSEINDQENVQESNSIPESKTVSNEIGSDSDETGNSNTITPSPLMQYNQSKNIVAALEEDVSEEDEQENTNNEDIQGVNSTEDEEDGDEDDDGEEEEEEEEEEDDDETEEDAEELRKRRLAERMAKLSGGMGMMGMMGMMGTPIPNKTATTKKTKKAKKEKKVEEDSSDIPQPIPILPMGNASTAPALGMPNSGTIKAEPIETESIEKTENVEDTSITYEGGLLSSPVQKEPLVSDQANNFDTTDDDNDDDNDDEFQDTFESATASPKHLVTTPAVDQHPYRQHFGTPTTHAPSIPVSAIPSSQTTAAPPPIPGTAPSAVTLTAPPVPTNGIPAVKHITSTVTSNEYTRPPISVPPIPGMPSDMPQTVPPSRPSFAPPVPVTTTHQAPAPTPTTTSPPPVPGSIPAVVPATRTSTIAPPPPPHTQAPTPVPVPTSFPSDNLSRHSSIRTAPHVVTTPTGSAPPVPGSIQRHTTMGHAPPPPPPTEAVPSIPENSSATGISRQLTNVSTETTTSISQEISTSGNATSELWWVTESLPPQLTKTDVYFEVVVTDIPKRGGSTIKYLIYYVLDARLTSITMQLAYNTAEPERLLFFHEEKEKNKSDRTKLIDEYTKYGPSAYNIAVKSLNKSYNGEYINFIFSSLPNEVLRPIANKTFGDVVYRNTNGESKSFDDIRPGDILVLVTSVFVGSASTVKIGFGKPHVALVTSFDPEKNRIKVIEQIDGVIKQGKYKLKNLKSGKLRVFRIVGRDYVGW</sequence>
<dbReference type="EMBL" id="PUHW01000272">
    <property type="protein sequence ID" value="KAG0687368.1"/>
    <property type="molecule type" value="Genomic_DNA"/>
</dbReference>
<dbReference type="GO" id="GO:0031410">
    <property type="term" value="C:cytoplasmic vesicle"/>
    <property type="evidence" value="ECO:0007669"/>
    <property type="project" value="TreeGrafter"/>
</dbReference>
<dbReference type="PANTHER" id="PTHR45827:SF1">
    <property type="entry name" value="SORTING NEXIN"/>
    <property type="match status" value="1"/>
</dbReference>
<dbReference type="GO" id="GO:0005886">
    <property type="term" value="C:plasma membrane"/>
    <property type="evidence" value="ECO:0007669"/>
    <property type="project" value="TreeGrafter"/>
</dbReference>
<feature type="compositionally biased region" description="Acidic residues" evidence="3">
    <location>
        <begin position="507"/>
        <end position="522"/>
    </location>
</feature>
<feature type="compositionally biased region" description="Pro residues" evidence="3">
    <location>
        <begin position="681"/>
        <end position="696"/>
    </location>
</feature>
<evidence type="ECO:0000313" key="6">
    <source>
        <dbReference type="Proteomes" id="UP000697127"/>
    </source>
</evidence>
<evidence type="ECO:0000256" key="2">
    <source>
        <dbReference type="PROSITE-ProRule" id="PRU00192"/>
    </source>
</evidence>
<feature type="compositionally biased region" description="Polar residues" evidence="3">
    <location>
        <begin position="261"/>
        <end position="310"/>
    </location>
</feature>
<gene>
    <name evidence="5" type="primary">MUC5AC</name>
    <name evidence="5" type="ORF">C6P40_002454</name>
</gene>
<feature type="region of interest" description="Disordered" evidence="3">
    <location>
        <begin position="625"/>
        <end position="696"/>
    </location>
</feature>
<protein>
    <submittedName>
        <fullName evidence="5">Mucin 5B, oligomeric mucus gel-forming</fullName>
    </submittedName>
</protein>
<comment type="caution">
    <text evidence="5">The sequence shown here is derived from an EMBL/GenBank/DDBJ whole genome shotgun (WGS) entry which is preliminary data.</text>
</comment>
<dbReference type="AlphaFoldDB" id="A0A9P6WKF2"/>
<dbReference type="Pfam" id="PF25459">
    <property type="entry name" value="AIM3_BBC1_C"/>
    <property type="match status" value="1"/>
</dbReference>
<feature type="region of interest" description="Disordered" evidence="3">
    <location>
        <begin position="322"/>
        <end position="577"/>
    </location>
</feature>
<dbReference type="Gene3D" id="2.30.30.40">
    <property type="entry name" value="SH3 Domains"/>
    <property type="match status" value="1"/>
</dbReference>
<dbReference type="SMART" id="SM00326">
    <property type="entry name" value="SH3"/>
    <property type="match status" value="1"/>
</dbReference>